<evidence type="ECO:0000256" key="6">
    <source>
        <dbReference type="ARBA" id="ARBA00022729"/>
    </source>
</evidence>
<feature type="signal peptide" evidence="19">
    <location>
        <begin position="1"/>
        <end position="19"/>
    </location>
</feature>
<feature type="binding site" description="in inhibited form" evidence="14">
    <location>
        <position position="211"/>
    </location>
    <ligand>
        <name>Zn(2+)</name>
        <dbReference type="ChEBI" id="CHEBI:29105"/>
        <note>catalytic</note>
    </ligand>
</feature>
<keyword evidence="8" id="KW-0378">Hydrolase</keyword>
<dbReference type="Pfam" id="PF01421">
    <property type="entry name" value="Reprolysin"/>
    <property type="match status" value="1"/>
</dbReference>
<dbReference type="GO" id="GO:0046872">
    <property type="term" value="F:metal ion binding"/>
    <property type="evidence" value="ECO:0007669"/>
    <property type="project" value="UniProtKB-KW"/>
</dbReference>
<keyword evidence="6 19" id="KW-0732">Signal</keyword>
<dbReference type="Proteomes" id="UP001607303">
    <property type="component" value="Unassembled WGS sequence"/>
</dbReference>
<evidence type="ECO:0000256" key="5">
    <source>
        <dbReference type="ARBA" id="ARBA00022723"/>
    </source>
</evidence>
<dbReference type="PROSITE" id="PS50092">
    <property type="entry name" value="TSP1"/>
    <property type="match status" value="3"/>
</dbReference>
<evidence type="ECO:0000259" key="20">
    <source>
        <dbReference type="PROSITE" id="PS50215"/>
    </source>
</evidence>
<comment type="cofactor">
    <cofactor evidence="14">
        <name>Zn(2+)</name>
        <dbReference type="ChEBI" id="CHEBI:29105"/>
    </cofactor>
    <text evidence="14">Binds 1 zinc ion per subunit.</text>
</comment>
<keyword evidence="10" id="KW-0482">Metalloprotease</keyword>
<comment type="caution">
    <text evidence="16">Lacks conserved residue(s) required for the propagation of feature annotation.</text>
</comment>
<dbReference type="Pfam" id="PF05986">
    <property type="entry name" value="ADAMTS_spacer1"/>
    <property type="match status" value="1"/>
</dbReference>
<dbReference type="PANTHER" id="PTHR13723:SF200">
    <property type="entry name" value="ADAM METALLOPEPTIDASE WITH THROMBOSPONDIN TYPE 1 MOTIF B, ISOFORM B"/>
    <property type="match status" value="1"/>
</dbReference>
<dbReference type="Gene3D" id="3.40.390.10">
    <property type="entry name" value="Collagenase (Catalytic Domain)"/>
    <property type="match status" value="1"/>
</dbReference>
<evidence type="ECO:0000313" key="21">
    <source>
        <dbReference type="EMBL" id="KAL2748527.1"/>
    </source>
</evidence>
<feature type="binding site" evidence="14 16">
    <location>
        <position position="401"/>
    </location>
    <ligand>
        <name>Zn(2+)</name>
        <dbReference type="ChEBI" id="CHEBI:29105"/>
        <note>catalytic</note>
    </ligand>
</feature>
<feature type="binding site" evidence="14 16">
    <location>
        <position position="405"/>
    </location>
    <ligand>
        <name>Zn(2+)</name>
        <dbReference type="ChEBI" id="CHEBI:29105"/>
        <note>catalytic</note>
    </ligand>
</feature>
<accession>A0ABD2CTS8</accession>
<evidence type="ECO:0000256" key="12">
    <source>
        <dbReference type="ARBA" id="ARBA00023180"/>
    </source>
</evidence>
<proteinExistence type="predicted"/>
<dbReference type="Gene3D" id="2.20.100.10">
    <property type="entry name" value="Thrombospondin type-1 (TSP1) repeat"/>
    <property type="match status" value="2"/>
</dbReference>
<evidence type="ECO:0000256" key="10">
    <source>
        <dbReference type="ARBA" id="ARBA00023049"/>
    </source>
</evidence>
<feature type="binding site" evidence="14 16">
    <location>
        <position position="411"/>
    </location>
    <ligand>
        <name>Zn(2+)</name>
        <dbReference type="ChEBI" id="CHEBI:29105"/>
        <note>catalytic</note>
    </ligand>
</feature>
<comment type="subcellular location">
    <subcellularLocation>
        <location evidence="1">Secreted</location>
        <location evidence="1">Extracellular space</location>
        <location evidence="1">Extracellular matrix</location>
    </subcellularLocation>
</comment>
<dbReference type="AlphaFoldDB" id="A0ABD2CTS8"/>
<feature type="disulfide bond" evidence="15">
    <location>
        <begin position="419"/>
        <end position="445"/>
    </location>
</feature>
<evidence type="ECO:0000256" key="19">
    <source>
        <dbReference type="SAM" id="SignalP"/>
    </source>
</evidence>
<feature type="disulfide bond" evidence="15">
    <location>
        <begin position="490"/>
        <end position="551"/>
    </location>
</feature>
<evidence type="ECO:0000256" key="14">
    <source>
        <dbReference type="PIRSR" id="PIRSR613273-2"/>
    </source>
</evidence>
<dbReference type="FunFam" id="2.20.100.10:FF:000006">
    <property type="entry name" value="A disintegrin and metalloproteinase with thrombospondin motifs 1"/>
    <property type="match status" value="1"/>
</dbReference>
<dbReference type="Pfam" id="PF19030">
    <property type="entry name" value="TSP1_ADAMTS"/>
    <property type="match status" value="1"/>
</dbReference>
<dbReference type="Pfam" id="PF17771">
    <property type="entry name" value="ADAMTS_CR_2"/>
    <property type="match status" value="1"/>
</dbReference>
<keyword evidence="3" id="KW-0272">Extracellular matrix</keyword>
<dbReference type="InterPro" id="IPR041645">
    <property type="entry name" value="ADAMTS_CR_2"/>
</dbReference>
<dbReference type="Pfam" id="PF19236">
    <property type="entry name" value="ADAMTS_CR_3"/>
    <property type="match status" value="1"/>
</dbReference>
<evidence type="ECO:0000256" key="4">
    <source>
        <dbReference type="ARBA" id="ARBA00022670"/>
    </source>
</evidence>
<feature type="disulfide bond" evidence="15">
    <location>
        <begin position="509"/>
        <end position="576"/>
    </location>
</feature>
<dbReference type="SMART" id="SM00209">
    <property type="entry name" value="TSP1"/>
    <property type="match status" value="3"/>
</dbReference>
<feature type="region of interest" description="Disordered" evidence="18">
    <location>
        <begin position="1193"/>
        <end position="1216"/>
    </location>
</feature>
<keyword evidence="9 14" id="KW-0862">Zinc</keyword>
<dbReference type="InterPro" id="IPR050439">
    <property type="entry name" value="ADAMTS_ADAMTS-like"/>
</dbReference>
<dbReference type="PROSITE" id="PS50215">
    <property type="entry name" value="ADAM_MEPRO"/>
    <property type="match status" value="1"/>
</dbReference>
<feature type="disulfide bond" evidence="15">
    <location>
        <begin position="619"/>
        <end position="631"/>
    </location>
</feature>
<comment type="caution">
    <text evidence="21">The sequence shown here is derived from an EMBL/GenBank/DDBJ whole genome shotgun (WGS) entry which is preliminary data.</text>
</comment>
<dbReference type="Gene3D" id="3.40.1620.60">
    <property type="match status" value="1"/>
</dbReference>
<evidence type="ECO:0000256" key="13">
    <source>
        <dbReference type="PIRSR" id="PIRSR613273-1"/>
    </source>
</evidence>
<dbReference type="InterPro" id="IPR001590">
    <property type="entry name" value="Peptidase_M12B"/>
</dbReference>
<dbReference type="SUPFAM" id="SSF82895">
    <property type="entry name" value="TSP-1 type 1 repeat"/>
    <property type="match status" value="2"/>
</dbReference>
<evidence type="ECO:0000256" key="9">
    <source>
        <dbReference type="ARBA" id="ARBA00022833"/>
    </source>
</evidence>
<keyword evidence="7" id="KW-0677">Repeat</keyword>
<dbReference type="InterPro" id="IPR045371">
    <property type="entry name" value="ADAMTS_CR_3"/>
</dbReference>
<feature type="active site" evidence="13 16">
    <location>
        <position position="402"/>
    </location>
</feature>
<feature type="binding site" evidence="14">
    <location>
        <position position="257"/>
    </location>
    <ligand>
        <name>Ca(2+)</name>
        <dbReference type="ChEBI" id="CHEBI:29108"/>
        <label>1</label>
    </ligand>
</feature>
<evidence type="ECO:0000256" key="11">
    <source>
        <dbReference type="ARBA" id="ARBA00023157"/>
    </source>
</evidence>
<organism evidence="21 22">
    <name type="scientific">Vespula maculifrons</name>
    <name type="common">Eastern yellow jacket</name>
    <name type="synonym">Wasp</name>
    <dbReference type="NCBI Taxonomy" id="7453"/>
    <lineage>
        <taxon>Eukaryota</taxon>
        <taxon>Metazoa</taxon>
        <taxon>Ecdysozoa</taxon>
        <taxon>Arthropoda</taxon>
        <taxon>Hexapoda</taxon>
        <taxon>Insecta</taxon>
        <taxon>Pterygota</taxon>
        <taxon>Neoptera</taxon>
        <taxon>Endopterygota</taxon>
        <taxon>Hymenoptera</taxon>
        <taxon>Apocrita</taxon>
        <taxon>Aculeata</taxon>
        <taxon>Vespoidea</taxon>
        <taxon>Vespidae</taxon>
        <taxon>Vespinae</taxon>
        <taxon>Vespula</taxon>
    </lineage>
</organism>
<dbReference type="InterPro" id="IPR002870">
    <property type="entry name" value="Peptidase_M12B_N"/>
</dbReference>
<dbReference type="PRINTS" id="PR01857">
    <property type="entry name" value="ADAMTSFAMILY"/>
</dbReference>
<keyword evidence="4" id="KW-0645">Protease</keyword>
<dbReference type="CDD" id="cd04273">
    <property type="entry name" value="ZnMc_ADAMTS_like"/>
    <property type="match status" value="1"/>
</dbReference>
<keyword evidence="17" id="KW-0175">Coiled coil</keyword>
<feature type="binding site" evidence="14">
    <location>
        <position position="257"/>
    </location>
    <ligand>
        <name>Ca(2+)</name>
        <dbReference type="ChEBI" id="CHEBI:29108"/>
        <label>2</label>
    </ligand>
</feature>
<feature type="coiled-coil region" evidence="17">
    <location>
        <begin position="1071"/>
        <end position="1102"/>
    </location>
</feature>
<reference evidence="21 22" key="1">
    <citation type="journal article" date="2024" name="Ann. Entomol. Soc. Am.">
        <title>Genomic analyses of the southern and eastern yellowjacket wasps (Hymenoptera: Vespidae) reveal evolutionary signatures of social life.</title>
        <authorList>
            <person name="Catto M.A."/>
            <person name="Caine P.B."/>
            <person name="Orr S.E."/>
            <person name="Hunt B.G."/>
            <person name="Goodisman M.A.D."/>
        </authorList>
    </citation>
    <scope>NUCLEOTIDE SEQUENCE [LARGE SCALE GENOMIC DNA]</scope>
    <source>
        <strain evidence="21">232</strain>
        <tissue evidence="21">Head and thorax</tissue>
    </source>
</reference>
<evidence type="ECO:0000256" key="16">
    <source>
        <dbReference type="PROSITE-ProRule" id="PRU00276"/>
    </source>
</evidence>
<feature type="disulfide bond" evidence="15">
    <location>
        <begin position="500"/>
        <end position="557"/>
    </location>
</feature>
<feature type="binding site" evidence="14">
    <location>
        <position position="350"/>
    </location>
    <ligand>
        <name>Ca(2+)</name>
        <dbReference type="ChEBI" id="CHEBI:29108"/>
        <label>1</label>
    </ligand>
</feature>
<name>A0ABD2CTS8_VESMC</name>
<dbReference type="GO" id="GO:0006508">
    <property type="term" value="P:proteolysis"/>
    <property type="evidence" value="ECO:0007669"/>
    <property type="project" value="UniProtKB-KW"/>
</dbReference>
<keyword evidence="12" id="KW-0325">Glycoprotein</keyword>
<dbReference type="InterPro" id="IPR000884">
    <property type="entry name" value="TSP1_rpt"/>
</dbReference>
<keyword evidence="5 14" id="KW-0479">Metal-binding</keyword>
<feature type="binding site" evidence="14">
    <location>
        <position position="464"/>
    </location>
    <ligand>
        <name>Ca(2+)</name>
        <dbReference type="ChEBI" id="CHEBI:29108"/>
        <label>1</label>
    </ligand>
</feature>
<dbReference type="InterPro" id="IPR036383">
    <property type="entry name" value="TSP1_rpt_sf"/>
</dbReference>
<evidence type="ECO:0000256" key="18">
    <source>
        <dbReference type="SAM" id="MobiDB-lite"/>
    </source>
</evidence>
<keyword evidence="11 15" id="KW-1015">Disulfide bond</keyword>
<dbReference type="SUPFAM" id="SSF55486">
    <property type="entry name" value="Metalloproteases ('zincins'), catalytic domain"/>
    <property type="match status" value="1"/>
</dbReference>
<keyword evidence="14" id="KW-0106">Calcium</keyword>
<feature type="disulfide bond" evidence="15">
    <location>
        <begin position="570"/>
        <end position="581"/>
    </location>
</feature>
<dbReference type="InterPro" id="IPR013273">
    <property type="entry name" value="ADAMTS/ADAMTS-like"/>
</dbReference>
<feature type="disulfide bond" evidence="15">
    <location>
        <begin position="379"/>
        <end position="461"/>
    </location>
</feature>
<dbReference type="EMBL" id="JAYRBN010000031">
    <property type="protein sequence ID" value="KAL2748527.1"/>
    <property type="molecule type" value="Genomic_DNA"/>
</dbReference>
<evidence type="ECO:0000313" key="22">
    <source>
        <dbReference type="Proteomes" id="UP001607303"/>
    </source>
</evidence>
<sequence>MKDILTLATFLLATEFVFLEDPYRKSGNVYHGRYTRDVHEPDILIPRRVHEDGSFNTYNLPNFYDRREIGGRTKRSVDPYVLHLVLPFNGIDHHVELTPYHEFISPEMVVETRSDGIGVVSNFNEALRFKRASDQQCHYRGIIRGHDNSRAALSLCDGVAGYVQTNHGRYFIEPMNEVKPELDGQHVHIAYKRDAPHEKQTNGSDLPKGHCGTKDDWESSWAEQLTKLQHRIERNNTLGSKRETPISGTHSIHRFIEIGLIADRRFLDFHNNTNYEQYLLTIMNMVSDFYHDSSNGNQIDVVVVRIIYLEKEKEEIDLLISPMAEDTLTSFSKWAEKINPKDHKHPNHYDVAVLVTRYDICSEGTNCDLMGLAYVAAACDPPKASCINEDSGLLLGIVIAHEVGHVMGCSHDDEKISGCTRQDKDGSFFVMSPMVFLFTIRWSTCSRRFITSYLESGLGDCLNDDPRSPGAKYSYPNMLPGVMYDADFQCRMEYPGSKACTSGQLQTSCRRDIYNHLVVFQLPLKLIRLFSVCPFACITIFQFNDCGSLWCLTNSSCYSHGTPKADGTKCGENKWCIHKNCVDMGSRPKAVNGGWGAWGPMGSCSRTCGGGVKFSERECDKPVPANGGRYCIGERKKFSICNTTPCDPKKPPFRAVQCSAYNDRSVLTDGPHTWIPYLTETVNPCALYCINEKNSFTKLSPTANDSTPCKGGTNYMCISGVCRKVGCNWVIDSDAVEDKCGICNGDGTKCTVTEGDFDETVARGAYVKIVTVPRGARSIMIMEKKPAQNIFAVKLPKENKYCLNANNKEERSGDYSCAGTMIIYSRAEPDKEEIAMKGPIDQDVDLEYVFFYPKVNPGIHYSYSTGTPANVSSVTPKYMWDFVEWSECSANCGGGSMLSEPTCVEEHSGKVSPTFCEGIPQPESKSRVCNQEPCSAKWRVSQWSKCSACDGNKGTRHRKIQCVRMSGQPDEEAIQANFDACKGRVPRQTEDCVGTRPCKKTCEKKTRESIRNELIEDDERDENLTDDDKRRMIDRFVDLGLARYLENIRAATKFIGKNYDKNESNDFRRFLRDWVMNSEEEEEEEEEAKEKERIRKKKIEDENKKKRTCVLPEVEKNFTTPKPGSIIKDSIPVENVVLMNAPYEEQSLLSNLSDKAFQESGDIVGMSIDTKHLKTYKGDEAVKMIEELANKKEPKNNLTDEKLALQKSENKSDLTI</sequence>
<feature type="chain" id="PRO_5044887647" evidence="19">
    <location>
        <begin position="20"/>
        <end position="1216"/>
    </location>
</feature>
<evidence type="ECO:0000256" key="2">
    <source>
        <dbReference type="ARBA" id="ARBA00022525"/>
    </source>
</evidence>
<feature type="binding site" evidence="14">
    <location>
        <position position="464"/>
    </location>
    <ligand>
        <name>Ca(2+)</name>
        <dbReference type="ChEBI" id="CHEBI:29108"/>
        <label>2</label>
    </ligand>
</feature>
<dbReference type="InterPro" id="IPR024079">
    <property type="entry name" value="MetalloPept_cat_dom_sf"/>
</dbReference>
<feature type="disulfide bond" evidence="15">
    <location>
        <begin position="608"/>
        <end position="646"/>
    </location>
</feature>
<gene>
    <name evidence="21" type="ORF">V1477_003170</name>
</gene>
<dbReference type="InterPro" id="IPR010294">
    <property type="entry name" value="ADAMTS_spacer1"/>
</dbReference>
<feature type="domain" description="Peptidase M12B" evidence="20">
    <location>
        <begin position="254"/>
        <end position="466"/>
    </location>
</feature>
<feature type="disulfide bond" evidence="15">
    <location>
        <begin position="361"/>
        <end position="367"/>
    </location>
</feature>
<keyword evidence="2" id="KW-0964">Secreted</keyword>
<evidence type="ECO:0000256" key="15">
    <source>
        <dbReference type="PIRSR" id="PIRSR613273-3"/>
    </source>
</evidence>
<keyword evidence="22" id="KW-1185">Reference proteome</keyword>
<evidence type="ECO:0000256" key="3">
    <source>
        <dbReference type="ARBA" id="ARBA00022530"/>
    </source>
</evidence>
<dbReference type="Gene3D" id="2.60.120.830">
    <property type="match status" value="1"/>
</dbReference>
<dbReference type="GO" id="GO:0008237">
    <property type="term" value="F:metallopeptidase activity"/>
    <property type="evidence" value="ECO:0007669"/>
    <property type="project" value="UniProtKB-KW"/>
</dbReference>
<evidence type="ECO:0000256" key="1">
    <source>
        <dbReference type="ARBA" id="ARBA00004498"/>
    </source>
</evidence>
<dbReference type="Pfam" id="PF00090">
    <property type="entry name" value="TSP_1"/>
    <property type="match status" value="2"/>
</dbReference>
<feature type="disulfide bond" evidence="15">
    <location>
        <begin position="604"/>
        <end position="641"/>
    </location>
</feature>
<dbReference type="Pfam" id="PF01562">
    <property type="entry name" value="Pep_M12B_propep"/>
    <property type="match status" value="1"/>
</dbReference>
<protein>
    <submittedName>
        <fullName evidence="21">A disintegrin and metalloproteinase with thrombospondin motifs 12-like isoform X1</fullName>
    </submittedName>
</protein>
<dbReference type="PANTHER" id="PTHR13723">
    <property type="entry name" value="ADAMTS A DISINTEGRIN AND METALLOPROTEASE WITH THROMBOSPONDIN MOTIFS PROTEASE"/>
    <property type="match status" value="1"/>
</dbReference>
<evidence type="ECO:0000256" key="8">
    <source>
        <dbReference type="ARBA" id="ARBA00022801"/>
    </source>
</evidence>
<evidence type="ECO:0000256" key="17">
    <source>
        <dbReference type="SAM" id="Coils"/>
    </source>
</evidence>
<feature type="binding site" evidence="14">
    <location>
        <position position="461"/>
    </location>
    <ligand>
        <name>Ca(2+)</name>
        <dbReference type="ChEBI" id="CHEBI:29108"/>
        <label>1</label>
    </ligand>
</feature>
<evidence type="ECO:0000256" key="7">
    <source>
        <dbReference type="ARBA" id="ARBA00022737"/>
    </source>
</evidence>